<feature type="transmembrane region" description="Helical" evidence="1">
    <location>
        <begin position="96"/>
        <end position="119"/>
    </location>
</feature>
<feature type="transmembrane region" description="Helical" evidence="1">
    <location>
        <begin position="222"/>
        <end position="241"/>
    </location>
</feature>
<evidence type="ECO:0000313" key="3">
    <source>
        <dbReference type="EMBL" id="EIW75145.1"/>
    </source>
</evidence>
<evidence type="ECO:0000256" key="1">
    <source>
        <dbReference type="SAM" id="Phobius"/>
    </source>
</evidence>
<dbReference type="Pfam" id="PF20151">
    <property type="entry name" value="DUF6533"/>
    <property type="match status" value="1"/>
</dbReference>
<keyword evidence="1" id="KW-0812">Transmembrane</keyword>
<evidence type="ECO:0000259" key="2">
    <source>
        <dbReference type="Pfam" id="PF20151"/>
    </source>
</evidence>
<proteinExistence type="predicted"/>
<gene>
    <name evidence="3" type="ORF">CONPUDRAFT_147308</name>
</gene>
<dbReference type="OMA" id="RRINMRS"/>
<accession>A0A5M3M8P0</accession>
<dbReference type="EMBL" id="JH711589">
    <property type="protein sequence ID" value="EIW75145.1"/>
    <property type="molecule type" value="Genomic_DNA"/>
</dbReference>
<evidence type="ECO:0000313" key="4">
    <source>
        <dbReference type="Proteomes" id="UP000053558"/>
    </source>
</evidence>
<dbReference type="Proteomes" id="UP000053558">
    <property type="component" value="Unassembled WGS sequence"/>
</dbReference>
<protein>
    <recommendedName>
        <fullName evidence="2">DUF6533 domain-containing protein</fullName>
    </recommendedName>
</protein>
<feature type="transmembrane region" description="Helical" evidence="1">
    <location>
        <begin position="180"/>
        <end position="201"/>
    </location>
</feature>
<sequence length="365" mass="41783">MTQLLRSMPPRFSNVPIVFSEHLFERYIAGTAGYTVVVYDLFLTLDKEIEYIWKAEWSLVKTLYLVNKYGNIGLQTYFCIERTGVLYQSEDTKFCWRYNILVLVSIWLSTESLHILVLLRAWVIWGCRRKISIALIGLYSAYMGLALTVCLMSAQNPVWNTSMYLGTIGTCVGFLSEESYAFWIGSLLLDTGVFLCTMCSLHRYEQDCPYRTRLRRHLEVSALLLYAACVLDNVFAIMIWKSWGNSDRLDPRWFLNITLSGPVLSISGQRFVRDLRSLKGQNLGLASANFSAEIRRQLHEVVGDTEDDMTDGAAWGSWARQLAAWSLAPIMKELNELAFVLTQGNGFETRFGVTLRQRACVDFYT</sequence>
<comment type="caution">
    <text evidence="3">The sequence shown here is derived from an EMBL/GenBank/DDBJ whole genome shotgun (WGS) entry which is preliminary data.</text>
</comment>
<organism evidence="3 4">
    <name type="scientific">Coniophora puteana (strain RWD-64-598)</name>
    <name type="common">Brown rot fungus</name>
    <dbReference type="NCBI Taxonomy" id="741705"/>
    <lineage>
        <taxon>Eukaryota</taxon>
        <taxon>Fungi</taxon>
        <taxon>Dikarya</taxon>
        <taxon>Basidiomycota</taxon>
        <taxon>Agaricomycotina</taxon>
        <taxon>Agaricomycetes</taxon>
        <taxon>Agaricomycetidae</taxon>
        <taxon>Boletales</taxon>
        <taxon>Coniophorineae</taxon>
        <taxon>Coniophoraceae</taxon>
        <taxon>Coniophora</taxon>
    </lineage>
</organism>
<dbReference type="GeneID" id="19202309"/>
<dbReference type="KEGG" id="cput:CONPUDRAFT_147308"/>
<keyword evidence="4" id="KW-1185">Reference proteome</keyword>
<keyword evidence="1" id="KW-1133">Transmembrane helix</keyword>
<feature type="transmembrane region" description="Helical" evidence="1">
    <location>
        <begin position="131"/>
        <end position="154"/>
    </location>
</feature>
<dbReference type="AlphaFoldDB" id="A0A5M3M8P0"/>
<keyword evidence="1" id="KW-0472">Membrane</keyword>
<reference evidence="4" key="1">
    <citation type="journal article" date="2012" name="Science">
        <title>The Paleozoic origin of enzymatic lignin decomposition reconstructed from 31 fungal genomes.</title>
        <authorList>
            <person name="Floudas D."/>
            <person name="Binder M."/>
            <person name="Riley R."/>
            <person name="Barry K."/>
            <person name="Blanchette R.A."/>
            <person name="Henrissat B."/>
            <person name="Martinez A.T."/>
            <person name="Otillar R."/>
            <person name="Spatafora J.W."/>
            <person name="Yadav J.S."/>
            <person name="Aerts A."/>
            <person name="Benoit I."/>
            <person name="Boyd A."/>
            <person name="Carlson A."/>
            <person name="Copeland A."/>
            <person name="Coutinho P.M."/>
            <person name="de Vries R.P."/>
            <person name="Ferreira P."/>
            <person name="Findley K."/>
            <person name="Foster B."/>
            <person name="Gaskell J."/>
            <person name="Glotzer D."/>
            <person name="Gorecki P."/>
            <person name="Heitman J."/>
            <person name="Hesse C."/>
            <person name="Hori C."/>
            <person name="Igarashi K."/>
            <person name="Jurgens J.A."/>
            <person name="Kallen N."/>
            <person name="Kersten P."/>
            <person name="Kohler A."/>
            <person name="Kuees U."/>
            <person name="Kumar T.K.A."/>
            <person name="Kuo A."/>
            <person name="LaButti K."/>
            <person name="Larrondo L.F."/>
            <person name="Lindquist E."/>
            <person name="Ling A."/>
            <person name="Lombard V."/>
            <person name="Lucas S."/>
            <person name="Lundell T."/>
            <person name="Martin R."/>
            <person name="McLaughlin D.J."/>
            <person name="Morgenstern I."/>
            <person name="Morin E."/>
            <person name="Murat C."/>
            <person name="Nagy L.G."/>
            <person name="Nolan M."/>
            <person name="Ohm R.A."/>
            <person name="Patyshakuliyeva A."/>
            <person name="Rokas A."/>
            <person name="Ruiz-Duenas F.J."/>
            <person name="Sabat G."/>
            <person name="Salamov A."/>
            <person name="Samejima M."/>
            <person name="Schmutz J."/>
            <person name="Slot J.C."/>
            <person name="St John F."/>
            <person name="Stenlid J."/>
            <person name="Sun H."/>
            <person name="Sun S."/>
            <person name="Syed K."/>
            <person name="Tsang A."/>
            <person name="Wiebenga A."/>
            <person name="Young D."/>
            <person name="Pisabarro A."/>
            <person name="Eastwood D.C."/>
            <person name="Martin F."/>
            <person name="Cullen D."/>
            <person name="Grigoriev I.V."/>
            <person name="Hibbett D.S."/>
        </authorList>
    </citation>
    <scope>NUCLEOTIDE SEQUENCE [LARGE SCALE GENOMIC DNA]</scope>
    <source>
        <strain evidence="4">RWD-64-598 SS2</strain>
    </source>
</reference>
<dbReference type="InterPro" id="IPR045340">
    <property type="entry name" value="DUF6533"/>
</dbReference>
<name>A0A5M3M8P0_CONPW</name>
<feature type="domain" description="DUF6533" evidence="2">
    <location>
        <begin position="31"/>
        <end position="70"/>
    </location>
</feature>
<dbReference type="RefSeq" id="XP_007774572.1">
    <property type="nucleotide sequence ID" value="XM_007776382.1"/>
</dbReference>
<dbReference type="OrthoDB" id="2638860at2759"/>